<dbReference type="AlphaFoldDB" id="A0A2D1KMX3"/>
<dbReference type="InterPro" id="IPR058592">
    <property type="entry name" value="Gtf3_C"/>
</dbReference>
<dbReference type="Proteomes" id="UP000223559">
    <property type="component" value="Chromosome"/>
</dbReference>
<name>A0A2D1KMX3_9LACO</name>
<gene>
    <name evidence="4" type="ORF">LC20004_05785</name>
</gene>
<dbReference type="InterPro" id="IPR058591">
    <property type="entry name" value="Gtf3_N"/>
</dbReference>
<evidence type="ECO:0000256" key="1">
    <source>
        <dbReference type="ARBA" id="ARBA00022679"/>
    </source>
</evidence>
<dbReference type="KEGG" id="lcy:LC20004_05785"/>
<organism evidence="4 5">
    <name type="scientific">Loigolactobacillus coryniformis subsp. torquens DSM 20004 = KCTC 3535</name>
    <dbReference type="NCBI Taxonomy" id="1423822"/>
    <lineage>
        <taxon>Bacteria</taxon>
        <taxon>Bacillati</taxon>
        <taxon>Bacillota</taxon>
        <taxon>Bacilli</taxon>
        <taxon>Lactobacillales</taxon>
        <taxon>Lactobacillaceae</taxon>
        <taxon>Loigolactobacillus</taxon>
    </lineage>
</organism>
<evidence type="ECO:0000259" key="3">
    <source>
        <dbReference type="Pfam" id="PF26337"/>
    </source>
</evidence>
<feature type="domain" description="Glucosyltransferase 3-like N-terminal" evidence="2">
    <location>
        <begin position="2"/>
        <end position="154"/>
    </location>
</feature>
<dbReference type="Pfam" id="PF26334">
    <property type="entry name" value="Gtf3_N"/>
    <property type="match status" value="1"/>
</dbReference>
<dbReference type="PIRSF" id="PIRSF007023">
    <property type="entry name" value="UDP-Galf_transf"/>
    <property type="match status" value="1"/>
</dbReference>
<evidence type="ECO:0000313" key="4">
    <source>
        <dbReference type="EMBL" id="ATO43446.1"/>
    </source>
</evidence>
<dbReference type="OrthoDB" id="9790931at2"/>
<protein>
    <recommendedName>
        <fullName evidence="6">Beta-1,6-galactofuranosyltransferase</fullName>
    </recommendedName>
</protein>
<evidence type="ECO:0008006" key="6">
    <source>
        <dbReference type="Google" id="ProtNLM"/>
    </source>
</evidence>
<reference evidence="4 5" key="1">
    <citation type="submission" date="2016-10" db="EMBL/GenBank/DDBJ databases">
        <title>The whole genome sequencing and assembly of L. cotyniformis subsp. torquens DSM 20004 strain.</title>
        <authorList>
            <person name="Park M.-K."/>
            <person name="Lee Y.-J."/>
            <person name="Yi H."/>
            <person name="Bahn Y.-S."/>
            <person name="Kim J.F."/>
            <person name="Lee D.-W."/>
        </authorList>
    </citation>
    <scope>NUCLEOTIDE SEQUENCE [LARGE SCALE GENOMIC DNA]</scope>
    <source>
        <strain evidence="4 5">DSM 20004</strain>
    </source>
</reference>
<feature type="domain" description="Glucosyltransferase 3-like C-terminal" evidence="3">
    <location>
        <begin position="176"/>
        <end position="337"/>
    </location>
</feature>
<accession>A0A2D1KMX3</accession>
<evidence type="ECO:0000259" key="2">
    <source>
        <dbReference type="Pfam" id="PF26334"/>
    </source>
</evidence>
<sequence length="344" mass="38773">MKYVISHALPNKQDASVKAHTDIDRFLATDGYKVLTFETRSGNNKLSRQFNRLRSINRLEKIVKPEDTVLVQYPIYSSEFDTDRFYSKVVVQAAHKIAVVHDLPFLRDSFPPVENDLKKELVRLNLFDSVIVHNEVMKQKLIGLGLKACVITLGLFDYYTPTINEQTNIPAISGKVFFAGNLIKSKFVTNLKGMRSVQYHLWGNITNKNSLDSSIKYHGTVPSDELPKYLVDGWGLVWDGDAIDSVTGLGGKYLRFIDPHKTSLYISAGIPVIVWKSAGVAKFIEDNNLGLTIDSLTEIPNRIEKLSLQQYTAILKSVQKMQQRLVSGAMIKAAVHTAENNWKE</sequence>
<keyword evidence="5" id="KW-1185">Reference proteome</keyword>
<evidence type="ECO:0000313" key="5">
    <source>
        <dbReference type="Proteomes" id="UP000223559"/>
    </source>
</evidence>
<proteinExistence type="predicted"/>
<dbReference type="RefSeq" id="WP_010012919.1">
    <property type="nucleotide sequence ID" value="NZ_AEOS01000100.1"/>
</dbReference>
<dbReference type="Pfam" id="PF26337">
    <property type="entry name" value="Gtf3_C"/>
    <property type="match status" value="1"/>
</dbReference>
<dbReference type="EMBL" id="CP017697">
    <property type="protein sequence ID" value="ATO43446.1"/>
    <property type="molecule type" value="Genomic_DNA"/>
</dbReference>
<dbReference type="Gene3D" id="3.40.50.2000">
    <property type="entry name" value="Glycogen Phosphorylase B"/>
    <property type="match status" value="2"/>
</dbReference>
<keyword evidence="1" id="KW-0808">Transferase</keyword>